<evidence type="ECO:0000313" key="3">
    <source>
        <dbReference type="Proteomes" id="UP000269198"/>
    </source>
</evidence>
<feature type="region of interest" description="Disordered" evidence="1">
    <location>
        <begin position="119"/>
        <end position="143"/>
    </location>
</feature>
<dbReference type="OrthoDB" id="3438511at2"/>
<name>A0A3N0E824_9ACTN</name>
<evidence type="ECO:0000256" key="1">
    <source>
        <dbReference type="SAM" id="MobiDB-lite"/>
    </source>
</evidence>
<organism evidence="2 3">
    <name type="scientific">Halostreptopolyspora alba</name>
    <dbReference type="NCBI Taxonomy" id="2487137"/>
    <lineage>
        <taxon>Bacteria</taxon>
        <taxon>Bacillati</taxon>
        <taxon>Actinomycetota</taxon>
        <taxon>Actinomycetes</taxon>
        <taxon>Streptosporangiales</taxon>
        <taxon>Nocardiopsidaceae</taxon>
        <taxon>Halostreptopolyspora</taxon>
    </lineage>
</organism>
<proteinExistence type="predicted"/>
<reference evidence="2 3" key="1">
    <citation type="submission" date="2018-11" db="EMBL/GenBank/DDBJ databases">
        <title>The genome draft of YIM 96095.</title>
        <authorList>
            <person name="Tang S.-K."/>
            <person name="Chunyu W.-X."/>
            <person name="Feng Y.-Z."/>
        </authorList>
    </citation>
    <scope>NUCLEOTIDE SEQUENCE [LARGE SCALE GENOMIC DNA]</scope>
    <source>
        <strain evidence="2 3">YIM 96095</strain>
    </source>
</reference>
<gene>
    <name evidence="2" type="ORF">EFW17_13955</name>
</gene>
<sequence length="143" mass="15977">MSRCVRGATLWQPHPNEVALTDARPRAITLRLAPGFAVELWPGDTDHTDQLAWLDTVAEHLRAARQFMVEHQAHQNPGVHPTNTGPSTATTYCEIRHVADMAELRAWASDRGVRVHRRGETLEGHPRTRHDHAGPVPCPPARE</sequence>
<keyword evidence="3" id="KW-1185">Reference proteome</keyword>
<accession>A0A3N0E824</accession>
<dbReference type="AlphaFoldDB" id="A0A3N0E824"/>
<protein>
    <submittedName>
        <fullName evidence="2">Uncharacterized protein</fullName>
    </submittedName>
</protein>
<dbReference type="EMBL" id="RJMB01000013">
    <property type="protein sequence ID" value="RNL83987.1"/>
    <property type="molecule type" value="Genomic_DNA"/>
</dbReference>
<dbReference type="Proteomes" id="UP000269198">
    <property type="component" value="Unassembled WGS sequence"/>
</dbReference>
<evidence type="ECO:0000313" key="2">
    <source>
        <dbReference type="EMBL" id="RNL83987.1"/>
    </source>
</evidence>
<dbReference type="RefSeq" id="WP_123201820.1">
    <property type="nucleotide sequence ID" value="NZ_RJMB01000013.1"/>
</dbReference>
<comment type="caution">
    <text evidence="2">The sequence shown here is derived from an EMBL/GenBank/DDBJ whole genome shotgun (WGS) entry which is preliminary data.</text>
</comment>